<dbReference type="AlphaFoldDB" id="A0AAD5X7N3"/>
<dbReference type="EMBL" id="JADGJH010004285">
    <property type="protein sequence ID" value="KAJ3086406.1"/>
    <property type="molecule type" value="Genomic_DNA"/>
</dbReference>
<proteinExistence type="predicted"/>
<dbReference type="GO" id="GO:0036149">
    <property type="term" value="P:phosphatidylinositol acyl-chain remodeling"/>
    <property type="evidence" value="ECO:0007669"/>
    <property type="project" value="TreeGrafter"/>
</dbReference>
<feature type="non-terminal residue" evidence="1">
    <location>
        <position position="152"/>
    </location>
</feature>
<dbReference type="PANTHER" id="PTHR10983">
    <property type="entry name" value="1-ACYLGLYCEROL-3-PHOSPHATE ACYLTRANSFERASE-RELATED"/>
    <property type="match status" value="1"/>
</dbReference>
<dbReference type="GO" id="GO:0016746">
    <property type="term" value="F:acyltransferase activity"/>
    <property type="evidence" value="ECO:0007669"/>
    <property type="project" value="TreeGrafter"/>
</dbReference>
<protein>
    <submittedName>
        <fullName evidence="1">Uncharacterized protein</fullName>
    </submittedName>
</protein>
<accession>A0AAD5X7N3</accession>
<organism evidence="1 2">
    <name type="scientific">Physocladia obscura</name>
    <dbReference type="NCBI Taxonomy" id="109957"/>
    <lineage>
        <taxon>Eukaryota</taxon>
        <taxon>Fungi</taxon>
        <taxon>Fungi incertae sedis</taxon>
        <taxon>Chytridiomycota</taxon>
        <taxon>Chytridiomycota incertae sedis</taxon>
        <taxon>Chytridiomycetes</taxon>
        <taxon>Chytridiales</taxon>
        <taxon>Chytriomycetaceae</taxon>
        <taxon>Physocladia</taxon>
    </lineage>
</organism>
<name>A0AAD5X7N3_9FUNG</name>
<evidence type="ECO:0000313" key="2">
    <source>
        <dbReference type="Proteomes" id="UP001211907"/>
    </source>
</evidence>
<sequence length="152" mass="17681">MGISPHPKHCILPRSTGTFLAISDLLPSITDVFDLTISYSSVPAPSHRTTEIFQILSPDRMFLERQSPKTIHLHFKKYSVYQIPGFRIDDMRESQDHRKALFDIWLRGVWLKKDESLDMFYKYGELSLAAKEPRLKVKLAPRFIDWLYLGGL</sequence>
<dbReference type="PANTHER" id="PTHR10983:SF16">
    <property type="entry name" value="LYSOCARDIOLIPIN ACYLTRANSFERASE 1"/>
    <property type="match status" value="1"/>
</dbReference>
<comment type="caution">
    <text evidence="1">The sequence shown here is derived from an EMBL/GenBank/DDBJ whole genome shotgun (WGS) entry which is preliminary data.</text>
</comment>
<keyword evidence="2" id="KW-1185">Reference proteome</keyword>
<evidence type="ECO:0000313" key="1">
    <source>
        <dbReference type="EMBL" id="KAJ3086406.1"/>
    </source>
</evidence>
<dbReference type="GO" id="GO:0005783">
    <property type="term" value="C:endoplasmic reticulum"/>
    <property type="evidence" value="ECO:0007669"/>
    <property type="project" value="TreeGrafter"/>
</dbReference>
<reference evidence="1" key="1">
    <citation type="submission" date="2020-05" db="EMBL/GenBank/DDBJ databases">
        <title>Phylogenomic resolution of chytrid fungi.</title>
        <authorList>
            <person name="Stajich J.E."/>
            <person name="Amses K."/>
            <person name="Simmons R."/>
            <person name="Seto K."/>
            <person name="Myers J."/>
            <person name="Bonds A."/>
            <person name="Quandt C.A."/>
            <person name="Barry K."/>
            <person name="Liu P."/>
            <person name="Grigoriev I."/>
            <person name="Longcore J.E."/>
            <person name="James T.Y."/>
        </authorList>
    </citation>
    <scope>NUCLEOTIDE SEQUENCE</scope>
    <source>
        <strain evidence="1">JEL0513</strain>
    </source>
</reference>
<dbReference type="Proteomes" id="UP001211907">
    <property type="component" value="Unassembled WGS sequence"/>
</dbReference>
<gene>
    <name evidence="1" type="ORF">HK100_008710</name>
</gene>